<dbReference type="EMBL" id="FRCX01000011">
    <property type="protein sequence ID" value="SHN40526.1"/>
    <property type="molecule type" value="Genomic_DNA"/>
</dbReference>
<dbReference type="Proteomes" id="UP000184339">
    <property type="component" value="Unassembled WGS sequence"/>
</dbReference>
<proteinExistence type="predicted"/>
<dbReference type="RefSeq" id="WP_139260667.1">
    <property type="nucleotide sequence ID" value="NZ_FRCX01000011.1"/>
</dbReference>
<reference evidence="2" key="1">
    <citation type="submission" date="2016-11" db="EMBL/GenBank/DDBJ databases">
        <authorList>
            <person name="Varghese N."/>
            <person name="Submissions S."/>
        </authorList>
    </citation>
    <scope>NUCLEOTIDE SEQUENCE [LARGE SCALE GENOMIC DNA]</scope>
    <source>
        <strain evidence="2">Sac-22</strain>
    </source>
</reference>
<dbReference type="STRING" id="551987.SAMN05192549_1115"/>
<protein>
    <submittedName>
        <fullName evidence="1">Uncharacterized protein</fullName>
    </submittedName>
</protein>
<dbReference type="OrthoDB" id="9095397at2"/>
<sequence>MQNYASMTELLQAFEALSSIEKTLLRQSASAKIFRTHFTEPDDLIHEALHRCLNGTRRWPRDVNFVVFLMNVMKSISSGERSKASARQMIPLDHWQDSDPYNGEGITHLSAEEQCIELEKLVDVERRWLRLRDALIDDIEAQAVFQSQLDGLRASAIMQQLSLTAADYEIARRRLQRKIDAGRAAISGI</sequence>
<gene>
    <name evidence="1" type="ORF">SAMN05192549_1115</name>
</gene>
<organism evidence="1 2">
    <name type="scientific">Duganella sacchari</name>
    <dbReference type="NCBI Taxonomy" id="551987"/>
    <lineage>
        <taxon>Bacteria</taxon>
        <taxon>Pseudomonadati</taxon>
        <taxon>Pseudomonadota</taxon>
        <taxon>Betaproteobacteria</taxon>
        <taxon>Burkholderiales</taxon>
        <taxon>Oxalobacteraceae</taxon>
        <taxon>Telluria group</taxon>
        <taxon>Duganella</taxon>
    </lineage>
</organism>
<name>A0A1M7R5T9_9BURK</name>
<keyword evidence="2" id="KW-1185">Reference proteome</keyword>
<evidence type="ECO:0000313" key="1">
    <source>
        <dbReference type="EMBL" id="SHN40526.1"/>
    </source>
</evidence>
<evidence type="ECO:0000313" key="2">
    <source>
        <dbReference type="Proteomes" id="UP000184339"/>
    </source>
</evidence>
<accession>A0A1M7R5T9</accession>
<dbReference type="AlphaFoldDB" id="A0A1M7R5T9"/>